<comment type="caution">
    <text evidence="2">The sequence shown here is derived from an EMBL/GenBank/DDBJ whole genome shotgun (WGS) entry which is preliminary data.</text>
</comment>
<feature type="compositionally biased region" description="Basic and acidic residues" evidence="1">
    <location>
        <begin position="62"/>
        <end position="72"/>
    </location>
</feature>
<dbReference type="Proteomes" id="UP001054252">
    <property type="component" value="Unassembled WGS sequence"/>
</dbReference>
<reference evidence="2 3" key="1">
    <citation type="journal article" date="2021" name="Commun. Biol.">
        <title>The genome of Shorea leprosula (Dipterocarpaceae) highlights the ecological relevance of drought in aseasonal tropical rainforests.</title>
        <authorList>
            <person name="Ng K.K.S."/>
            <person name="Kobayashi M.J."/>
            <person name="Fawcett J.A."/>
            <person name="Hatakeyama M."/>
            <person name="Paape T."/>
            <person name="Ng C.H."/>
            <person name="Ang C.C."/>
            <person name="Tnah L.H."/>
            <person name="Lee C.T."/>
            <person name="Nishiyama T."/>
            <person name="Sese J."/>
            <person name="O'Brien M.J."/>
            <person name="Copetti D."/>
            <person name="Mohd Noor M.I."/>
            <person name="Ong R.C."/>
            <person name="Putra M."/>
            <person name="Sireger I.Z."/>
            <person name="Indrioko S."/>
            <person name="Kosugi Y."/>
            <person name="Izuno A."/>
            <person name="Isagi Y."/>
            <person name="Lee S.L."/>
            <person name="Shimizu K.K."/>
        </authorList>
    </citation>
    <scope>NUCLEOTIDE SEQUENCE [LARGE SCALE GENOMIC DNA]</scope>
    <source>
        <strain evidence="2">214</strain>
    </source>
</reference>
<proteinExistence type="predicted"/>
<dbReference type="PANTHER" id="PTHR38223">
    <property type="match status" value="1"/>
</dbReference>
<dbReference type="EMBL" id="BPVZ01000274">
    <property type="protein sequence ID" value="GKV48892.1"/>
    <property type="molecule type" value="Genomic_DNA"/>
</dbReference>
<evidence type="ECO:0000256" key="1">
    <source>
        <dbReference type="SAM" id="MobiDB-lite"/>
    </source>
</evidence>
<feature type="region of interest" description="Disordered" evidence="1">
    <location>
        <begin position="38"/>
        <end position="76"/>
    </location>
</feature>
<keyword evidence="3" id="KW-1185">Reference proteome</keyword>
<evidence type="ECO:0000313" key="3">
    <source>
        <dbReference type="Proteomes" id="UP001054252"/>
    </source>
</evidence>
<dbReference type="AlphaFoldDB" id="A0AAV5MJY0"/>
<dbReference type="PANTHER" id="PTHR38223:SF4">
    <property type="match status" value="1"/>
</dbReference>
<gene>
    <name evidence="2" type="ORF">SLEP1_g55679</name>
</gene>
<name>A0AAV5MJY0_9ROSI</name>
<organism evidence="2 3">
    <name type="scientific">Rubroshorea leprosula</name>
    <dbReference type="NCBI Taxonomy" id="152421"/>
    <lineage>
        <taxon>Eukaryota</taxon>
        <taxon>Viridiplantae</taxon>
        <taxon>Streptophyta</taxon>
        <taxon>Embryophyta</taxon>
        <taxon>Tracheophyta</taxon>
        <taxon>Spermatophyta</taxon>
        <taxon>Magnoliopsida</taxon>
        <taxon>eudicotyledons</taxon>
        <taxon>Gunneridae</taxon>
        <taxon>Pentapetalae</taxon>
        <taxon>rosids</taxon>
        <taxon>malvids</taxon>
        <taxon>Malvales</taxon>
        <taxon>Dipterocarpaceae</taxon>
        <taxon>Rubroshorea</taxon>
    </lineage>
</organism>
<evidence type="ECO:0000313" key="2">
    <source>
        <dbReference type="EMBL" id="GKV48892.1"/>
    </source>
</evidence>
<protein>
    <submittedName>
        <fullName evidence="2">Uncharacterized protein</fullName>
    </submittedName>
</protein>
<sequence>MAGLQYNFFPTDFFYPRTESVPSDVTRKAAAGAVAFPTPKTESAADDDKPMTAANKGAVSMRRGEGRKDQQKGVKISKNSVSWTVLKPEDFSGSS</sequence>
<accession>A0AAV5MJY0</accession>